<organism evidence="2 3">
    <name type="scientific">Phyllobacterium myrsinacearum</name>
    <dbReference type="NCBI Taxonomy" id="28101"/>
    <lineage>
        <taxon>Bacteria</taxon>
        <taxon>Pseudomonadati</taxon>
        <taxon>Pseudomonadota</taxon>
        <taxon>Alphaproteobacteria</taxon>
        <taxon>Hyphomicrobiales</taxon>
        <taxon>Phyllobacteriaceae</taxon>
        <taxon>Phyllobacterium</taxon>
    </lineage>
</organism>
<keyword evidence="3" id="KW-1185">Reference proteome</keyword>
<comment type="caution">
    <text evidence="2">The sequence shown here is derived from an EMBL/GenBank/DDBJ whole genome shotgun (WGS) entry which is preliminary data.</text>
</comment>
<dbReference type="Proteomes" id="UP000549052">
    <property type="component" value="Unassembled WGS sequence"/>
</dbReference>
<dbReference type="InterPro" id="IPR040198">
    <property type="entry name" value="Fido_containing"/>
</dbReference>
<dbReference type="Gene3D" id="1.10.3290.10">
    <property type="entry name" value="Fido-like domain"/>
    <property type="match status" value="1"/>
</dbReference>
<accession>A0A839EGM3</accession>
<dbReference type="AlphaFoldDB" id="A0A839EGM3"/>
<dbReference type="PANTHER" id="PTHR13504">
    <property type="entry name" value="FIDO DOMAIN-CONTAINING PROTEIN DDB_G0283145"/>
    <property type="match status" value="1"/>
</dbReference>
<protein>
    <recommendedName>
        <fullName evidence="1">Fido domain-containing protein</fullName>
    </recommendedName>
</protein>
<dbReference type="RefSeq" id="WP_246711755.1">
    <property type="nucleotide sequence ID" value="NZ_JACGXN010000003.1"/>
</dbReference>
<evidence type="ECO:0000313" key="2">
    <source>
        <dbReference type="EMBL" id="MBA8879121.1"/>
    </source>
</evidence>
<feature type="domain" description="Fido" evidence="1">
    <location>
        <begin position="1"/>
        <end position="71"/>
    </location>
</feature>
<evidence type="ECO:0000313" key="3">
    <source>
        <dbReference type="Proteomes" id="UP000549052"/>
    </source>
</evidence>
<dbReference type="PANTHER" id="PTHR13504:SF35">
    <property type="entry name" value="PROTEIN ADENYLYLTRANSFERASE SOFIC"/>
    <property type="match status" value="1"/>
</dbReference>
<sequence length="214" mass="23968">MRDLPSTKRVDGNGRTGRVLNLLYLVDKGLLEIPILYLSRYIIQHKAIYCQRLMSVTTDGDWEQWILFILDAIKETAFWSTAKIRTIRDLLDATATQLREELPKIYSRELAEVIFVNPYCRIGDLVAAGIAKRQAASTYLKCWLVLVCSRKSAPGAKTCTSIQPCWTFCLNEANAALNRGGDEIATEQVARGNSDCDDNDGQDSRIAVHGGFSY</sequence>
<dbReference type="PROSITE" id="PS51459">
    <property type="entry name" value="FIDO"/>
    <property type="match status" value="1"/>
</dbReference>
<reference evidence="2 3" key="1">
    <citation type="submission" date="2020-07" db="EMBL/GenBank/DDBJ databases">
        <title>Genomic Encyclopedia of Type Strains, Phase IV (KMG-V): Genome sequencing to study the core and pangenomes of soil and plant-associated prokaryotes.</title>
        <authorList>
            <person name="Whitman W."/>
        </authorList>
    </citation>
    <scope>NUCLEOTIDE SEQUENCE [LARGE SCALE GENOMIC DNA]</scope>
    <source>
        <strain evidence="2 3">AN3</strain>
    </source>
</reference>
<proteinExistence type="predicted"/>
<name>A0A839EGM3_9HYPH</name>
<evidence type="ECO:0000259" key="1">
    <source>
        <dbReference type="PROSITE" id="PS51459"/>
    </source>
</evidence>
<dbReference type="Pfam" id="PF21248">
    <property type="entry name" value="SoFic-like_C"/>
    <property type="match status" value="1"/>
</dbReference>
<gene>
    <name evidence="2" type="ORF">FHW16_002839</name>
</gene>
<dbReference type="SUPFAM" id="SSF140931">
    <property type="entry name" value="Fic-like"/>
    <property type="match status" value="1"/>
</dbReference>
<dbReference type="InterPro" id="IPR048770">
    <property type="entry name" value="SoFic-like_C"/>
</dbReference>
<dbReference type="InterPro" id="IPR036597">
    <property type="entry name" value="Fido-like_dom_sf"/>
</dbReference>
<dbReference type="EMBL" id="JACGXN010000003">
    <property type="protein sequence ID" value="MBA8879121.1"/>
    <property type="molecule type" value="Genomic_DNA"/>
</dbReference>
<dbReference type="InterPro" id="IPR003812">
    <property type="entry name" value="Fido"/>
</dbReference>